<comment type="caution">
    <text evidence="2">The sequence shown here is derived from an EMBL/GenBank/DDBJ whole genome shotgun (WGS) entry which is preliminary data.</text>
</comment>
<evidence type="ECO:0000313" key="3">
    <source>
        <dbReference type="Proteomes" id="UP000838756"/>
    </source>
</evidence>
<dbReference type="Gene3D" id="3.60.10.10">
    <property type="entry name" value="Endonuclease/exonuclease/phosphatase"/>
    <property type="match status" value="1"/>
</dbReference>
<feature type="coiled-coil region" evidence="1">
    <location>
        <begin position="121"/>
        <end position="165"/>
    </location>
</feature>
<keyword evidence="3" id="KW-1185">Reference proteome</keyword>
<dbReference type="EMBL" id="CAKXAJ010018910">
    <property type="protein sequence ID" value="CAH2217995.1"/>
    <property type="molecule type" value="Genomic_DNA"/>
</dbReference>
<name>A0A8S4QSR6_9NEOP</name>
<proteinExistence type="predicted"/>
<dbReference type="OrthoDB" id="6929816at2759"/>
<sequence length="190" mass="22556">MNSERKLVGPHSSGKRNNNGQRLIDFAHEHNLFIMNTFYKIKANRKWTWISSNGNVKNEIDFIMTNKPKLFMDVSVINQLSFYTDHRMVRDRLHESQLKQSRKNIKRIKQHVILPIPQPVLKDLEQALQSRIIELKSIQEKYDIFEQTIKEIENKNAQNKAVKDKIGREAREHIMKRSILSKEKPKIEKK</sequence>
<dbReference type="SUPFAM" id="SSF56219">
    <property type="entry name" value="DNase I-like"/>
    <property type="match status" value="1"/>
</dbReference>
<dbReference type="InterPro" id="IPR036691">
    <property type="entry name" value="Endo/exonu/phosph_ase_sf"/>
</dbReference>
<evidence type="ECO:0000313" key="2">
    <source>
        <dbReference type="EMBL" id="CAH2217995.1"/>
    </source>
</evidence>
<organism evidence="2 3">
    <name type="scientific">Pararge aegeria aegeria</name>
    <dbReference type="NCBI Taxonomy" id="348720"/>
    <lineage>
        <taxon>Eukaryota</taxon>
        <taxon>Metazoa</taxon>
        <taxon>Ecdysozoa</taxon>
        <taxon>Arthropoda</taxon>
        <taxon>Hexapoda</taxon>
        <taxon>Insecta</taxon>
        <taxon>Pterygota</taxon>
        <taxon>Neoptera</taxon>
        <taxon>Endopterygota</taxon>
        <taxon>Lepidoptera</taxon>
        <taxon>Glossata</taxon>
        <taxon>Ditrysia</taxon>
        <taxon>Papilionoidea</taxon>
        <taxon>Nymphalidae</taxon>
        <taxon>Satyrinae</taxon>
        <taxon>Satyrini</taxon>
        <taxon>Parargina</taxon>
        <taxon>Pararge</taxon>
    </lineage>
</organism>
<dbReference type="AlphaFoldDB" id="A0A8S4QSR6"/>
<protein>
    <submittedName>
        <fullName evidence="2">Jg18738 protein</fullName>
    </submittedName>
</protein>
<evidence type="ECO:0000256" key="1">
    <source>
        <dbReference type="SAM" id="Coils"/>
    </source>
</evidence>
<reference evidence="2" key="1">
    <citation type="submission" date="2022-03" db="EMBL/GenBank/DDBJ databases">
        <authorList>
            <person name="Lindestad O."/>
        </authorList>
    </citation>
    <scope>NUCLEOTIDE SEQUENCE</scope>
</reference>
<accession>A0A8S4QSR6</accession>
<keyword evidence="1" id="KW-0175">Coiled coil</keyword>
<gene>
    <name evidence="2" type="primary">jg18738</name>
    <name evidence="2" type="ORF">PAEG_LOCUS5871</name>
</gene>
<dbReference type="Proteomes" id="UP000838756">
    <property type="component" value="Unassembled WGS sequence"/>
</dbReference>